<evidence type="ECO:0000313" key="8">
    <source>
        <dbReference type="EMBL" id="GCF08896.1"/>
    </source>
</evidence>
<gene>
    <name evidence="8" type="ORF">KDI_24600</name>
</gene>
<feature type="transmembrane region" description="Helical" evidence="7">
    <location>
        <begin position="76"/>
        <end position="101"/>
    </location>
</feature>
<dbReference type="GO" id="GO:0005886">
    <property type="term" value="C:plasma membrane"/>
    <property type="evidence" value="ECO:0007669"/>
    <property type="project" value="UniProtKB-SubCell"/>
</dbReference>
<comment type="subcellular location">
    <subcellularLocation>
        <location evidence="1">Cell membrane</location>
        <topology evidence="1">Multi-pass membrane protein</topology>
    </subcellularLocation>
</comment>
<comment type="similarity">
    <text evidence="2">Belongs to the cytochrome ubiquinol oxidase subunit 2 family.</text>
</comment>
<proteinExistence type="inferred from homology"/>
<evidence type="ECO:0000256" key="1">
    <source>
        <dbReference type="ARBA" id="ARBA00004651"/>
    </source>
</evidence>
<evidence type="ECO:0000256" key="3">
    <source>
        <dbReference type="ARBA" id="ARBA00022475"/>
    </source>
</evidence>
<dbReference type="EMBL" id="BIXY01000032">
    <property type="protein sequence ID" value="GCF08896.1"/>
    <property type="molecule type" value="Genomic_DNA"/>
</dbReference>
<evidence type="ECO:0000256" key="7">
    <source>
        <dbReference type="SAM" id="Phobius"/>
    </source>
</evidence>
<organism evidence="8 9">
    <name type="scientific">Dictyobacter arantiisoli</name>
    <dbReference type="NCBI Taxonomy" id="2014874"/>
    <lineage>
        <taxon>Bacteria</taxon>
        <taxon>Bacillati</taxon>
        <taxon>Chloroflexota</taxon>
        <taxon>Ktedonobacteria</taxon>
        <taxon>Ktedonobacterales</taxon>
        <taxon>Dictyobacteraceae</taxon>
        <taxon>Dictyobacter</taxon>
    </lineage>
</organism>
<dbReference type="Pfam" id="PF02322">
    <property type="entry name" value="Cyt_bd_oxida_II"/>
    <property type="match status" value="1"/>
</dbReference>
<keyword evidence="9" id="KW-1185">Reference proteome</keyword>
<evidence type="ECO:0000256" key="2">
    <source>
        <dbReference type="ARBA" id="ARBA00007543"/>
    </source>
</evidence>
<sequence length="350" mass="38000">MNVALVALVVLWWALIVYAVLGGADFGAGVWDLFAVGHNAKRQHQLINHALGPVWEANHVWLIFLIVGLFNVFPNAFYALSIALFFPFSIVLIGIVLRGAAFVYRYYALNETGMFARSWSKVFSVASVITPFFLGVSAAVVASGDLIDKTGVPRANYIAGMLTPFAVIIGLMAVALCATLAATYLVVEAHNDGDERLTESYRSKALIAGAVTAVLGALGLLLSISEAPVIWQGLLARAIPIVVATMIIGVATAVTLFLRHYRIARLLMIAETAFLLGSWGLSQYPYIIPPNYTIANSANDPAVITILLVGIVIGLIILLPSLYYLFSVFKLPYPVPGLRKLEQERQDQHR</sequence>
<dbReference type="InterPro" id="IPR003317">
    <property type="entry name" value="Cyt-d_oxidase_su2"/>
</dbReference>
<feature type="transmembrane region" description="Helical" evidence="7">
    <location>
        <begin position="302"/>
        <end position="326"/>
    </location>
</feature>
<name>A0A5A5TCM1_9CHLR</name>
<dbReference type="Proteomes" id="UP000322530">
    <property type="component" value="Unassembled WGS sequence"/>
</dbReference>
<dbReference type="PANTHER" id="PTHR43141:SF4">
    <property type="entry name" value="CYTOCHROME BD2 SUBUNIT II"/>
    <property type="match status" value="1"/>
</dbReference>
<keyword evidence="4 7" id="KW-0812">Transmembrane</keyword>
<dbReference type="OrthoDB" id="9776710at2"/>
<accession>A0A5A5TCM1</accession>
<reference evidence="8 9" key="1">
    <citation type="submission" date="2019-01" db="EMBL/GenBank/DDBJ databases">
        <title>Draft genome sequence of Dictyobacter sp. Uno17.</title>
        <authorList>
            <person name="Wang C.M."/>
            <person name="Zheng Y."/>
            <person name="Sakai Y."/>
            <person name="Abe K."/>
            <person name="Yokota A."/>
            <person name="Yabe S."/>
        </authorList>
    </citation>
    <scope>NUCLEOTIDE SEQUENCE [LARGE SCALE GENOMIC DNA]</scope>
    <source>
        <strain evidence="8 9">Uno17</strain>
    </source>
</reference>
<feature type="transmembrane region" description="Helical" evidence="7">
    <location>
        <begin position="122"/>
        <end position="142"/>
    </location>
</feature>
<dbReference type="RefSeq" id="WP_149401865.1">
    <property type="nucleotide sequence ID" value="NZ_BIXY01000032.1"/>
</dbReference>
<dbReference type="GO" id="GO:0070069">
    <property type="term" value="C:cytochrome complex"/>
    <property type="evidence" value="ECO:0007669"/>
    <property type="project" value="TreeGrafter"/>
</dbReference>
<feature type="transmembrane region" description="Helical" evidence="7">
    <location>
        <begin position="205"/>
        <end position="224"/>
    </location>
</feature>
<evidence type="ECO:0000256" key="5">
    <source>
        <dbReference type="ARBA" id="ARBA00022989"/>
    </source>
</evidence>
<feature type="transmembrane region" description="Helical" evidence="7">
    <location>
        <begin position="162"/>
        <end position="185"/>
    </location>
</feature>
<evidence type="ECO:0000256" key="4">
    <source>
        <dbReference type="ARBA" id="ARBA00022692"/>
    </source>
</evidence>
<dbReference type="GO" id="GO:0019646">
    <property type="term" value="P:aerobic electron transport chain"/>
    <property type="evidence" value="ECO:0007669"/>
    <property type="project" value="TreeGrafter"/>
</dbReference>
<dbReference type="PANTHER" id="PTHR43141">
    <property type="entry name" value="CYTOCHROME BD2 SUBUNIT II"/>
    <property type="match status" value="1"/>
</dbReference>
<keyword evidence="6 7" id="KW-0472">Membrane</keyword>
<protein>
    <submittedName>
        <fullName evidence="8">Cytochrome D ubiquinol oxidase subunit II</fullName>
    </submittedName>
</protein>
<dbReference type="GO" id="GO:0009055">
    <property type="term" value="F:electron transfer activity"/>
    <property type="evidence" value="ECO:0007669"/>
    <property type="project" value="TreeGrafter"/>
</dbReference>
<evidence type="ECO:0000313" key="9">
    <source>
        <dbReference type="Proteomes" id="UP000322530"/>
    </source>
</evidence>
<feature type="transmembrane region" description="Helical" evidence="7">
    <location>
        <begin position="230"/>
        <end position="256"/>
    </location>
</feature>
<dbReference type="AlphaFoldDB" id="A0A5A5TCM1"/>
<keyword evidence="5 7" id="KW-1133">Transmembrane helix</keyword>
<keyword evidence="3" id="KW-1003">Cell membrane</keyword>
<feature type="transmembrane region" description="Helical" evidence="7">
    <location>
        <begin position="12"/>
        <end position="34"/>
    </location>
</feature>
<evidence type="ECO:0000256" key="6">
    <source>
        <dbReference type="ARBA" id="ARBA00023136"/>
    </source>
</evidence>
<comment type="caution">
    <text evidence="8">The sequence shown here is derived from an EMBL/GenBank/DDBJ whole genome shotgun (WGS) entry which is preliminary data.</text>
</comment>
<feature type="transmembrane region" description="Helical" evidence="7">
    <location>
        <begin position="263"/>
        <end position="282"/>
    </location>
</feature>
<dbReference type="GO" id="GO:0016682">
    <property type="term" value="F:oxidoreductase activity, acting on diphenols and related substances as donors, oxygen as acceptor"/>
    <property type="evidence" value="ECO:0007669"/>
    <property type="project" value="TreeGrafter"/>
</dbReference>